<evidence type="ECO:0000259" key="10">
    <source>
        <dbReference type="PROSITE" id="PS50928"/>
    </source>
</evidence>
<dbReference type="SUPFAM" id="SSF161098">
    <property type="entry name" value="MetI-like"/>
    <property type="match status" value="1"/>
</dbReference>
<dbReference type="GO" id="GO:0022857">
    <property type="term" value="F:transmembrane transporter activity"/>
    <property type="evidence" value="ECO:0007669"/>
    <property type="project" value="InterPro"/>
</dbReference>
<protein>
    <submittedName>
        <fullName evidence="11">ABC transporter permease subunit</fullName>
    </submittedName>
</protein>
<dbReference type="Gene3D" id="1.10.3720.10">
    <property type="entry name" value="MetI-like"/>
    <property type="match status" value="1"/>
</dbReference>
<dbReference type="PANTHER" id="PTHR30614">
    <property type="entry name" value="MEMBRANE COMPONENT OF AMINO ACID ABC TRANSPORTER"/>
    <property type="match status" value="1"/>
</dbReference>
<evidence type="ECO:0000256" key="6">
    <source>
        <dbReference type="ARBA" id="ARBA00022970"/>
    </source>
</evidence>
<comment type="caution">
    <text evidence="11">The sequence shown here is derived from an EMBL/GenBank/DDBJ whole genome shotgun (WGS) entry which is preliminary data.</text>
</comment>
<keyword evidence="3 9" id="KW-0813">Transport</keyword>
<evidence type="ECO:0000256" key="3">
    <source>
        <dbReference type="ARBA" id="ARBA00022448"/>
    </source>
</evidence>
<keyword evidence="7 9" id="KW-1133">Transmembrane helix</keyword>
<feature type="transmembrane region" description="Helical" evidence="9">
    <location>
        <begin position="7"/>
        <end position="29"/>
    </location>
</feature>
<feature type="transmembrane region" description="Helical" evidence="9">
    <location>
        <begin position="262"/>
        <end position="284"/>
    </location>
</feature>
<dbReference type="PROSITE" id="PS50928">
    <property type="entry name" value="ABC_TM1"/>
    <property type="match status" value="1"/>
</dbReference>
<reference evidence="11" key="1">
    <citation type="submission" date="2019-09" db="EMBL/GenBank/DDBJ databases">
        <title>Characterisation of the sponge microbiome using genome-centric metagenomics.</title>
        <authorList>
            <person name="Engelberts J.P."/>
            <person name="Robbins S.J."/>
            <person name="De Goeij J.M."/>
            <person name="Aranda M."/>
            <person name="Bell S.C."/>
            <person name="Webster N.S."/>
        </authorList>
    </citation>
    <scope>NUCLEOTIDE SEQUENCE</scope>
    <source>
        <strain evidence="11">SB0676_bin_10</strain>
    </source>
</reference>
<evidence type="ECO:0000256" key="1">
    <source>
        <dbReference type="ARBA" id="ARBA00004651"/>
    </source>
</evidence>
<proteinExistence type="inferred from homology"/>
<dbReference type="GO" id="GO:0006865">
    <property type="term" value="P:amino acid transport"/>
    <property type="evidence" value="ECO:0007669"/>
    <property type="project" value="UniProtKB-KW"/>
</dbReference>
<feature type="transmembrane region" description="Helical" evidence="9">
    <location>
        <begin position="130"/>
        <end position="151"/>
    </location>
</feature>
<evidence type="ECO:0000256" key="9">
    <source>
        <dbReference type="RuleBase" id="RU363032"/>
    </source>
</evidence>
<comment type="similarity">
    <text evidence="2">Belongs to the binding-protein-dependent transport system permease family. HisMQ subfamily.</text>
</comment>
<organism evidence="11">
    <name type="scientific">Synechococcus sp. SB0676_bin_10</name>
    <dbReference type="NCBI Taxonomy" id="2604869"/>
    <lineage>
        <taxon>Bacteria</taxon>
        <taxon>Bacillati</taxon>
        <taxon>Cyanobacteriota</taxon>
        <taxon>Cyanophyceae</taxon>
        <taxon>Synechococcales</taxon>
        <taxon>Synechococcaceae</taxon>
        <taxon>Synechococcus</taxon>
    </lineage>
</organism>
<dbReference type="InterPro" id="IPR035906">
    <property type="entry name" value="MetI-like_sf"/>
</dbReference>
<keyword evidence="5 9" id="KW-0812">Transmembrane</keyword>
<dbReference type="Pfam" id="PF00528">
    <property type="entry name" value="BPD_transp_1"/>
    <property type="match status" value="1"/>
</dbReference>
<feature type="transmembrane region" description="Helical" evidence="9">
    <location>
        <begin position="69"/>
        <end position="95"/>
    </location>
</feature>
<feature type="transmembrane region" description="Helical" evidence="9">
    <location>
        <begin position="158"/>
        <end position="177"/>
    </location>
</feature>
<keyword evidence="6" id="KW-0029">Amino-acid transport</keyword>
<evidence type="ECO:0000256" key="8">
    <source>
        <dbReference type="ARBA" id="ARBA00023136"/>
    </source>
</evidence>
<dbReference type="EMBL" id="VYDO01000223">
    <property type="protein sequence ID" value="MYG38689.1"/>
    <property type="molecule type" value="Genomic_DNA"/>
</dbReference>
<keyword evidence="4" id="KW-1003">Cell membrane</keyword>
<dbReference type="PANTHER" id="PTHR30614:SF37">
    <property type="entry name" value="AMINO-ACID ABC TRANSPORTER PERMEASE PROTEIN YHDX-RELATED"/>
    <property type="match status" value="1"/>
</dbReference>
<evidence type="ECO:0000256" key="4">
    <source>
        <dbReference type="ARBA" id="ARBA00022475"/>
    </source>
</evidence>
<gene>
    <name evidence="11" type="ORF">F4162_06935</name>
</gene>
<dbReference type="InterPro" id="IPR043429">
    <property type="entry name" value="ArtM/GltK/GlnP/TcyL/YhdX-like"/>
</dbReference>
<evidence type="ECO:0000256" key="2">
    <source>
        <dbReference type="ARBA" id="ARBA00010072"/>
    </source>
</evidence>
<feature type="domain" description="ABC transmembrane type-1" evidence="10">
    <location>
        <begin position="77"/>
        <end position="281"/>
    </location>
</feature>
<accession>A0A6B1F7E2</accession>
<evidence type="ECO:0000256" key="5">
    <source>
        <dbReference type="ARBA" id="ARBA00022692"/>
    </source>
</evidence>
<dbReference type="CDD" id="cd06261">
    <property type="entry name" value="TM_PBP2"/>
    <property type="match status" value="1"/>
</dbReference>
<comment type="subcellular location">
    <subcellularLocation>
        <location evidence="1 9">Cell membrane</location>
        <topology evidence="1 9">Multi-pass membrane protein</topology>
    </subcellularLocation>
</comment>
<dbReference type="InterPro" id="IPR000515">
    <property type="entry name" value="MetI-like"/>
</dbReference>
<dbReference type="InterPro" id="IPR010065">
    <property type="entry name" value="AA_ABC_transptr_permease_3TM"/>
</dbReference>
<dbReference type="AlphaFoldDB" id="A0A6B1F7E2"/>
<evidence type="ECO:0000313" key="11">
    <source>
        <dbReference type="EMBL" id="MYG38689.1"/>
    </source>
</evidence>
<evidence type="ECO:0000256" key="7">
    <source>
        <dbReference type="ARBA" id="ARBA00022989"/>
    </source>
</evidence>
<dbReference type="GO" id="GO:0043190">
    <property type="term" value="C:ATP-binding cassette (ABC) transporter complex"/>
    <property type="evidence" value="ECO:0007669"/>
    <property type="project" value="InterPro"/>
</dbReference>
<name>A0A6B1F7E2_9SYNE</name>
<keyword evidence="8 9" id="KW-0472">Membrane</keyword>
<dbReference type="NCBIfam" id="TIGR01726">
    <property type="entry name" value="HEQRo_perm_3TM"/>
    <property type="match status" value="1"/>
</dbReference>
<sequence>MSGRRKRLLLILLQVAIGLLVLGVIALLLTNLQVNLLRRGLGLSFDWLGEPARFPLSRGLLPYRTEDSYAWAFVVGLVNSLQVVVVGLVLATILGVVGGAANFSSNWLLRQLASLYVAVARNVPPLLHLLFWYFVVFLGLPAARSGVGAVAGLLRLPVSVEFVALLIGLTVYTGAYISEVVRGGINSVPRGQWEAARSLGFGEGRTLRLIILPQALRAILPGLNSQYINLAKNSTLAIAVGYSDLFSIVNTTFNQTGRSIEAFALLVLVFVAVDLLISGVMNILNRLVLRHG</sequence>